<feature type="compositionally biased region" description="Low complexity" evidence="1">
    <location>
        <begin position="993"/>
        <end position="1004"/>
    </location>
</feature>
<dbReference type="EMBL" id="JAFHKP010000030">
    <property type="protein sequence ID" value="KAG5473227.1"/>
    <property type="molecule type" value="Genomic_DNA"/>
</dbReference>
<evidence type="ECO:0000256" key="1">
    <source>
        <dbReference type="SAM" id="MobiDB-lite"/>
    </source>
</evidence>
<feature type="region of interest" description="Disordered" evidence="1">
    <location>
        <begin position="2745"/>
        <end position="2781"/>
    </location>
</feature>
<keyword evidence="3" id="KW-1185">Reference proteome</keyword>
<protein>
    <submittedName>
        <fullName evidence="2">Uncharacterized protein</fullName>
    </submittedName>
</protein>
<dbReference type="OrthoDB" id="272658at2759"/>
<dbReference type="KEGG" id="lenr:94170393"/>
<evidence type="ECO:0000313" key="3">
    <source>
        <dbReference type="Proteomes" id="UP000674179"/>
    </source>
</evidence>
<comment type="caution">
    <text evidence="2">The sequence shown here is derived from an EMBL/GenBank/DDBJ whole genome shotgun (WGS) entry which is preliminary data.</text>
</comment>
<feature type="region of interest" description="Disordered" evidence="1">
    <location>
        <begin position="906"/>
        <end position="1010"/>
    </location>
</feature>
<dbReference type="InterPro" id="IPR036375">
    <property type="entry name" value="Hemopexin-like_dom_sf"/>
</dbReference>
<dbReference type="InterPro" id="IPR032675">
    <property type="entry name" value="LRR_dom_sf"/>
</dbReference>
<dbReference type="RefSeq" id="XP_067690986.1">
    <property type="nucleotide sequence ID" value="XM_067834883.1"/>
</dbReference>
<feature type="compositionally biased region" description="Low complexity" evidence="1">
    <location>
        <begin position="2745"/>
        <end position="2763"/>
    </location>
</feature>
<evidence type="ECO:0000313" key="2">
    <source>
        <dbReference type="EMBL" id="KAG5473227.1"/>
    </source>
</evidence>
<organism evidence="2 3">
    <name type="scientific">Leishmania enriettii</name>
    <dbReference type="NCBI Taxonomy" id="5663"/>
    <lineage>
        <taxon>Eukaryota</taxon>
        <taxon>Discoba</taxon>
        <taxon>Euglenozoa</taxon>
        <taxon>Kinetoplastea</taxon>
        <taxon>Metakinetoplastina</taxon>
        <taxon>Trypanosomatida</taxon>
        <taxon>Trypanosomatidae</taxon>
        <taxon>Leishmaniinae</taxon>
        <taxon>Leishmania</taxon>
    </lineage>
</organism>
<accession>A0A836KHQ4</accession>
<dbReference type="SUPFAM" id="SSF52047">
    <property type="entry name" value="RNI-like"/>
    <property type="match status" value="1"/>
</dbReference>
<sequence length="3772" mass="405239">MQSADRIIRKAPATPAALPSSGLLNPKDAAEFYESACRSEGVFIQSTFLKQLLLGSVIIQFENGYLGGNGVGPIIRTLQRAPLRALILEKCALSAEEVKIVCAGLAHHPQLEKIDIRGVPLTIGGAKDLLHLVVRNTHIAEVWMDVSSPKYVAIQQQCNRNAHVTRQINECVICGAGVPSTAATSCETLVTGLILERLNPAASSVSVAGLRVLCGALQQCLDRNAGALALCAGLCAESLAEDLSRCVSSVTTALLWQRPYDPPNLLFLRAFLTREHRRLQAEAEQEKLQNPKARQPELAAAPSPSMLVPGPMNAAEEARWGTKRIRTDIDAFFDNDDSLHLPSCTVCGRPAECSQDGPTWLLRVLQKDITEHGAVVTPVALARLGRLFGLYADLQPCSRRCVRHLVRYGLYGYGGVNCSYVSGYPSLSSALGGYGELNRLPLINFCVVDVEREVVEDVRGGELNCALTVASALGDEEATPMDPYLLFSIGRHLRQQSVRTVGMDLASACEAARLVGCLPVSEAPFKYHGGGATAKPPPRDLVADWAAWGSSSGEAAVKKWLHRAFAHRRQRVVVVDGPHRDLFDNIRAALWTLRRQARSVLVTIKFAVAWLSLPSGVIPSDTSAHTHGIYTTAKVVGQSSLNNTVYIILQCPFGIYAGNRGFFYLPKSVFLQTVRGLAFVFVDAVGMEYRSAGRAPSVYAYQLVGRPVGAASVDSLALLRRLCMCLMILGLEERQPVSTVWEATVGSCDVKEMRRLFSQEQLPVPLQVLRELLEARQATMASDFAGYRAEIHQRRQQHAAAPRTYWERVLLFSRYPSQLLFFLSELIGSRESAKWLQEARHAASTVLTEAKTCGAPVETWLSLSTRNQRASLSLLPPAPMAERRWIVILPVSPQLVANADFPVSSLPPAGTSDGAAASQSPSPQQQRRRAKDEQIVSMTPKRTSVRFPQPPSAPPSREGKRKTLRRSLPGGSTPKQSLRPKSVEIQASEAGMNTTNSLSTASASEGPTSFSSDQTLVLLQQDWAKERAQRQAALQAASPAGFLASLRAFHEPTSTMKGPRRDSDSASLATRAADGNATDAVHCSTEAAAIPARLVGKPWLVVPFPDGSSVAAHSSSGASDTLLLFIGDTVSAYRQSESRLLCGPVAMRDDPVLADFPFSTGVDAAVTHPTQPHLVFFFSGREWLLFDIYLAECVDGPYAINCHGQFRRLPAIFHDGLDGVVHLPHAQLLVFFRDYCYVVFDVCSRRCVGGMGVLCPPSREPVDPGGCSVEAGQTAFMPPALEDLIRTLHPISAEAKNAKPNEAHRDESSVVGSDADDEAVQAIASGSAIGTAALPLLVTRELQGLLGTGPMTAFCARGADGDATAEACYVVSRTGAVLPVRWELLEDVAAAADPSASGVGGDPKPQRRWLLTLHRQTSLTAQTPLRNLPLVFRQCTTEAFSSLIKLAVETDCTLKQLSTPSAVSLPALRVFYPEKQLQVNHFSAPAELNPRRGGTERGGISAHASTGAPSSPGSGSDSLFSTPTTTRITSSLVATRLGERVPLALSRCGSALDSCVAATQNSAWHDEVLFYSGAESPKRPWESGVLESLGGERKASVRPPQPEGSGAVAEVESTHRVSFIEYDLGACAPQRVFAALLLILDTSVLPSSVLKLSPVVASVDSSSDGEVYFSQAVVRISGPVVAARWGSGPGSLTASAARFWRLRFCTPVPPCLGFIRLFWMEASPSDCLGTQSQAPTMLSPCTPVMLTVPPPPHELTDSDGRASTQDLLIIEAEELLQASTKLISRDNLYPVFVDDPSDSGAGWFASHTVIPKLGSSSESISLFVCGSLMLQVGWADEGATFSAPQTGAQPIARCTGFRGIPYPFVLGWDAAFYPAPREHPGRVALLRGDWMLLWDVDEQRPHSDVLPWRTSTLLGKLALLPIVTVIAAINCWSSEEEGTVIGVFHVASSLEKDEVKYVEFDLETGMVLDVPAPLDACLMDRFHVSPPPRGGSTLHAVLCMPRSPSKWYMFWDLDVQRVSMTALEAVNDDDGEDGAAAAHPLAQSRLFYAVPLYLREWGQSQHHCQVLLDVPRLLTAGQKGADDGLLIAGIQLDSSGGRGGERTCWQVQFSENAAGEWKDVAMHYQASGSRVCGETIWAPSDAYALSKCRYWRLLRVASSHDPAADFAAASSLTVSGTSLRHSYSQLRLLTVPRRRCRRLPTRVSGCVAAAPVPEINSFFSSSGRGTVTLSLQPSDSAMSTFSSASLDSAVYELVWDYGSEPVALCSVSFELLDISLGTTECTWTMWYSNTAIGAGARCAKATKLTDEGEACGRCTLSWLPDGPYRFWRLQCEWRKVVRVDSARGLPPSLVISSFSAHEYDGPLITVYNATGGCLRATPLLWPMAGSVTASPYQVHCVANSVVQLQHVSLGLTLWETEFFCEGGSCTARIAVESSNDAKEWFVATETTINTAQATVSRPQLCSLSWPSCGARILWRLRVLESSAEVTLHLIRMRLGHCPTESHISCLPQPTAGNSTSTLPVAATAGTLRSCSSSTAMLEAPSSVSMLSLPHPHRLVRVRAVLPDSEARYDVEYLGLDGTSWLSAAVLDGGRADALGATFSSSSSGVVLASVSWDGALVSPSTHWRLRPVDGISLGQPRHVEWFTCSSEHMEMIDTAEMPGMVVSTFGFTELQLPAALSGSAARDEITDASVARSDPSMPVLQCTAQILQRADTERESSQTTVTWAFISPLTLNQLVLSLQTKVSEPVSTAAEETSSERTSTSVPDGEAAPPAPPPSPQVPENQPIQKVFVETSFNGHDYVAVAQAELCLCDTAVSLRWMEVPAAAFWRLRFAPGGAPPTASPKEALLPVQQSLTFTLEVFAARWLVRRGGPALLAEVTKPTAEYYSNTVSRAWVSDIFSREDAFMQGCLRAFEEYKSTQSKLRKGNDISRLGKVAGVVQQLRQKYQTFLQKTAKEAGRNLRLDAADAALMADPKTARAAFPTAPPSDSANASEWLSKASLSSDLIHLLMASATTASIGDLHVLRLVELLHHPLAFRQALRFTKRASGWFYPYLEAAGFLAEDWYGFPAASVRASLSVFWSLSTALQRQLDALLTAADTFAPLNEHVASPLVVVRVNITNWVPGRHFPTAAPFLYAVGFPEQPVTVAFAINDIVFSPPYAMGIPSAHDSQPLLSPYPYMIAAGVNFVQQCPLARCPAAVMDVLRYLLPSSAFAVDARGNATVLTTLVLTVSSLSAGSAVLRFTVSGAGVNFGLTGLTMESIEFEVLLLRTDGVSADSGAPKGLLLYQMNFISHGARFVGCAGAFAAVSRDQLGNDPPMPDIGLPLSLMGAMDNGGLPLVSLRGDFGNARFTEITELPGAVVTHLQFTTTSHVEDSAPEAIASSPAGGGVDRKTAHWACASLEGEGQVLFRGVSRSCSCACTIDQRCGDGDAPVRLGDFRIALTRCSVEDLESISSACRGEGRGGGQQLFVPTRPGVTAYDVGGLSVQISATLRVWTRRSGENSVRVSLNGKAALSLENTVVPDATLEIDCEASFFSLTARCAHSFVIGALLVEGSAASPILIQLVRPAAASRGCREGSEADSGPIPSVRLVVCGHARLFGAYHAARFTLELSQSTELRSTVTLVAASARYPGLVVALQDCVVSEVWRFAQINVDERALRGVIERDMGGVPMIAAMVAHQIPLVLSIASIAPEPYDIVAQRLSCRVKGQLYGASFDVVTSVVAPDDFDDLWSLLGAQCIPAIVEQCEANLWASYANVVGLRVVGSGSPFDVNSTM</sequence>
<dbReference type="Gene3D" id="2.110.10.10">
    <property type="entry name" value="Hemopexin-like domain"/>
    <property type="match status" value="1"/>
</dbReference>
<feature type="region of interest" description="Disordered" evidence="1">
    <location>
        <begin position="1482"/>
        <end position="1522"/>
    </location>
</feature>
<proteinExistence type="predicted"/>
<feature type="compositionally biased region" description="Low complexity" evidence="1">
    <location>
        <begin position="915"/>
        <end position="925"/>
    </location>
</feature>
<name>A0A836KHQ4_LEIEN</name>
<feature type="region of interest" description="Disordered" evidence="1">
    <location>
        <begin position="282"/>
        <end position="307"/>
    </location>
</feature>
<feature type="compositionally biased region" description="Low complexity" evidence="1">
    <location>
        <begin position="1501"/>
        <end position="1521"/>
    </location>
</feature>
<dbReference type="Gene3D" id="3.80.10.10">
    <property type="entry name" value="Ribonuclease Inhibitor"/>
    <property type="match status" value="1"/>
</dbReference>
<reference evidence="2 3" key="1">
    <citation type="submission" date="2021-02" db="EMBL/GenBank/DDBJ databases">
        <title>Leishmania (Mundinia) enrietti genome sequencing and assembly.</title>
        <authorList>
            <person name="Almutairi H."/>
            <person name="Gatherer D."/>
        </authorList>
    </citation>
    <scope>NUCLEOTIDE SEQUENCE [LARGE SCALE GENOMIC DNA]</scope>
    <source>
        <strain evidence="2">CUR178</strain>
    </source>
</reference>
<dbReference type="Proteomes" id="UP000674179">
    <property type="component" value="Chromosome 30"/>
</dbReference>
<dbReference type="SUPFAM" id="SSF50923">
    <property type="entry name" value="Hemopexin-like domain"/>
    <property type="match status" value="1"/>
</dbReference>
<dbReference type="GeneID" id="94170393"/>
<gene>
    <name evidence="2" type="ORF">CUR178_03146</name>
</gene>